<evidence type="ECO:0000256" key="7">
    <source>
        <dbReference type="ARBA" id="ARBA00022692"/>
    </source>
</evidence>
<dbReference type="RefSeq" id="WP_340362299.1">
    <property type="nucleotide sequence ID" value="NZ_JBBKZV010000002.1"/>
</dbReference>
<dbReference type="Pfam" id="PF00116">
    <property type="entry name" value="COX2"/>
    <property type="match status" value="1"/>
</dbReference>
<dbReference type="EMBL" id="JBBKZV010000002">
    <property type="protein sequence ID" value="MEJ8821242.1"/>
    <property type="molecule type" value="Genomic_DNA"/>
</dbReference>
<evidence type="ECO:0000313" key="20">
    <source>
        <dbReference type="Proteomes" id="UP001363010"/>
    </source>
</evidence>
<keyword evidence="13" id="KW-0564">Palmitate</keyword>
<feature type="domain" description="Cytochrome oxidase subunit II transmembrane region profile" evidence="18">
    <location>
        <begin position="18"/>
        <end position="115"/>
    </location>
</feature>
<evidence type="ECO:0000256" key="16">
    <source>
        <dbReference type="SAM" id="Phobius"/>
    </source>
</evidence>
<protein>
    <recommendedName>
        <fullName evidence="15">Ubiquinol oxidase subunit 2</fullName>
    </recommendedName>
</protein>
<dbReference type="InterPro" id="IPR006333">
    <property type="entry name" value="Cyt_o_ubiquinol_oxidase_su2"/>
</dbReference>
<dbReference type="CDD" id="cd04212">
    <property type="entry name" value="CuRO_UO_II"/>
    <property type="match status" value="1"/>
</dbReference>
<dbReference type="PANTHER" id="PTHR22888">
    <property type="entry name" value="CYTOCHROME C OXIDASE, SUBUNIT II"/>
    <property type="match status" value="1"/>
</dbReference>
<feature type="transmembrane region" description="Helical" evidence="16">
    <location>
        <begin position="46"/>
        <end position="66"/>
    </location>
</feature>
<evidence type="ECO:0000256" key="8">
    <source>
        <dbReference type="ARBA" id="ARBA00022729"/>
    </source>
</evidence>
<evidence type="ECO:0000256" key="12">
    <source>
        <dbReference type="ARBA" id="ARBA00023136"/>
    </source>
</evidence>
<keyword evidence="11 15" id="KW-0560">Oxidoreductase</keyword>
<dbReference type="Gene3D" id="2.60.40.420">
    <property type="entry name" value="Cupredoxins - blue copper proteins"/>
    <property type="match status" value="1"/>
</dbReference>
<comment type="subcellular location">
    <subcellularLocation>
        <location evidence="2">Cell membrane</location>
        <topology evidence="2">Multi-pass membrane protein</topology>
    </subcellularLocation>
    <subcellularLocation>
        <location evidence="1">Periplasm</location>
    </subcellularLocation>
</comment>
<organism evidence="19 20">
    <name type="scientific">Variovorax humicola</name>
    <dbReference type="NCBI Taxonomy" id="1769758"/>
    <lineage>
        <taxon>Bacteria</taxon>
        <taxon>Pseudomonadati</taxon>
        <taxon>Pseudomonadota</taxon>
        <taxon>Betaproteobacteria</taxon>
        <taxon>Burkholderiales</taxon>
        <taxon>Comamonadaceae</taxon>
        <taxon>Variovorax</taxon>
    </lineage>
</organism>
<dbReference type="SUPFAM" id="SSF49503">
    <property type="entry name" value="Cupredoxins"/>
    <property type="match status" value="1"/>
</dbReference>
<dbReference type="Proteomes" id="UP001363010">
    <property type="component" value="Unassembled WGS sequence"/>
</dbReference>
<dbReference type="PROSITE" id="PS50999">
    <property type="entry name" value="COX2_TM"/>
    <property type="match status" value="1"/>
</dbReference>
<keyword evidence="6 15" id="KW-0679">Respiratory chain</keyword>
<evidence type="ECO:0000256" key="15">
    <source>
        <dbReference type="PIRNR" id="PIRNR000292"/>
    </source>
</evidence>
<evidence type="ECO:0000256" key="1">
    <source>
        <dbReference type="ARBA" id="ARBA00004418"/>
    </source>
</evidence>
<keyword evidence="8" id="KW-0732">Signal</keyword>
<evidence type="ECO:0000256" key="14">
    <source>
        <dbReference type="ARBA" id="ARBA00023288"/>
    </source>
</evidence>
<name>A0ABU8VVV9_9BURK</name>
<dbReference type="SUPFAM" id="SSF81464">
    <property type="entry name" value="Cytochrome c oxidase subunit II-like, transmembrane region"/>
    <property type="match status" value="1"/>
</dbReference>
<dbReference type="PROSITE" id="PS50857">
    <property type="entry name" value="COX2_CUA"/>
    <property type="match status" value="1"/>
</dbReference>
<proteinExistence type="inferred from homology"/>
<feature type="domain" description="Cytochrome oxidase subunit II copper A binding" evidence="17">
    <location>
        <begin position="130"/>
        <end position="242"/>
    </location>
</feature>
<dbReference type="Pfam" id="PF06481">
    <property type="entry name" value="COX_ARM"/>
    <property type="match status" value="1"/>
</dbReference>
<evidence type="ECO:0000256" key="3">
    <source>
        <dbReference type="ARBA" id="ARBA00007866"/>
    </source>
</evidence>
<reference evidence="19 20" key="1">
    <citation type="submission" date="2024-03" db="EMBL/GenBank/DDBJ databases">
        <title>Novel species of the genus Variovorax.</title>
        <authorList>
            <person name="Liu Q."/>
            <person name="Xin Y.-H."/>
        </authorList>
    </citation>
    <scope>NUCLEOTIDE SEQUENCE [LARGE SCALE GENOMIC DNA]</scope>
    <source>
        <strain evidence="19 20">KACC 18501</strain>
    </source>
</reference>
<dbReference type="InterPro" id="IPR008972">
    <property type="entry name" value="Cupredoxin"/>
</dbReference>
<keyword evidence="20" id="KW-1185">Reference proteome</keyword>
<feature type="transmembrane region" description="Helical" evidence="16">
    <location>
        <begin position="87"/>
        <end position="106"/>
    </location>
</feature>
<evidence type="ECO:0000313" key="19">
    <source>
        <dbReference type="EMBL" id="MEJ8821242.1"/>
    </source>
</evidence>
<evidence type="ECO:0000256" key="2">
    <source>
        <dbReference type="ARBA" id="ARBA00004651"/>
    </source>
</evidence>
<evidence type="ECO:0000256" key="11">
    <source>
        <dbReference type="ARBA" id="ARBA00023002"/>
    </source>
</evidence>
<keyword evidence="10 16" id="KW-1133">Transmembrane helix</keyword>
<sequence length="350" mass="38267">MSSLKYLRGLILLPAVALLAGCDWVTMNPSGDIAVQQRDLVIVSTILMLLIIIPVIALTLFFAWRYRESNKEADYRPDWDHSSQLELLIWAAPLLIIIALGAITWISTHTLDPYRELKRIDQKRGLAPNSTPLVVEVVALDWKWLFIYPEQGIAMVNELAAPVDRPIQFKITASTVMNSFFVPALAGQIYAMPGMETKLYAVINKPGEFEGFSANYSGAGFSQMKFKFHGLAASGFDAWVQKAKASGNSLDRAGYIKLEQPSEAVPVQRYASVAPDLYDAILNRCVESGKMCIRDMVAIDRSGGLGKPSAYNLASTPATPGGKPARTYVAAMCSINDPADAFASTASRPN</sequence>
<keyword evidence="12 15" id="KW-0472">Membrane</keyword>
<keyword evidence="9 15" id="KW-0249">Electron transport</keyword>
<dbReference type="NCBIfam" id="TIGR01433">
    <property type="entry name" value="CyoA"/>
    <property type="match status" value="1"/>
</dbReference>
<dbReference type="Gene3D" id="1.10.287.90">
    <property type="match status" value="1"/>
</dbReference>
<keyword evidence="7 16" id="KW-0812">Transmembrane</keyword>
<keyword evidence="4 15" id="KW-0813">Transport</keyword>
<evidence type="ECO:0000259" key="18">
    <source>
        <dbReference type="PROSITE" id="PS50999"/>
    </source>
</evidence>
<accession>A0ABU8VVV9</accession>
<keyword evidence="14" id="KW-0449">Lipoprotein</keyword>
<dbReference type="InterPro" id="IPR045187">
    <property type="entry name" value="CcO_II"/>
</dbReference>
<dbReference type="InterPro" id="IPR036257">
    <property type="entry name" value="Cyt_c_oxidase_su2_TM_sf"/>
</dbReference>
<evidence type="ECO:0000259" key="17">
    <source>
        <dbReference type="PROSITE" id="PS50857"/>
    </source>
</evidence>
<dbReference type="InterPro" id="IPR034227">
    <property type="entry name" value="CuRO_UO_II"/>
</dbReference>
<dbReference type="PROSITE" id="PS51257">
    <property type="entry name" value="PROKAR_LIPOPROTEIN"/>
    <property type="match status" value="1"/>
</dbReference>
<comment type="similarity">
    <text evidence="3 15">Belongs to the cytochrome c oxidase subunit 2 family.</text>
</comment>
<evidence type="ECO:0000256" key="5">
    <source>
        <dbReference type="ARBA" id="ARBA00022475"/>
    </source>
</evidence>
<dbReference type="InterPro" id="IPR010514">
    <property type="entry name" value="COX_ARM"/>
</dbReference>
<dbReference type="PIRSF" id="PIRSF000292">
    <property type="entry name" value="Ubi_od_II"/>
    <property type="match status" value="1"/>
</dbReference>
<evidence type="ECO:0000256" key="6">
    <source>
        <dbReference type="ARBA" id="ARBA00022660"/>
    </source>
</evidence>
<dbReference type="InterPro" id="IPR011759">
    <property type="entry name" value="Cyt_c_oxidase_su2_TM_dom"/>
</dbReference>
<evidence type="ECO:0000256" key="10">
    <source>
        <dbReference type="ARBA" id="ARBA00022989"/>
    </source>
</evidence>
<evidence type="ECO:0000256" key="9">
    <source>
        <dbReference type="ARBA" id="ARBA00022982"/>
    </source>
</evidence>
<comment type="caution">
    <text evidence="19">The sequence shown here is derived from an EMBL/GenBank/DDBJ whole genome shotgun (WGS) entry which is preliminary data.</text>
</comment>
<dbReference type="InterPro" id="IPR002429">
    <property type="entry name" value="CcO_II-like_C"/>
</dbReference>
<dbReference type="PANTHER" id="PTHR22888:SF18">
    <property type="entry name" value="CYTOCHROME BO(3) UBIQUINOL OXIDASE SUBUNIT 2"/>
    <property type="match status" value="1"/>
</dbReference>
<evidence type="ECO:0000256" key="13">
    <source>
        <dbReference type="ARBA" id="ARBA00023139"/>
    </source>
</evidence>
<evidence type="ECO:0000256" key="4">
    <source>
        <dbReference type="ARBA" id="ARBA00022448"/>
    </source>
</evidence>
<keyword evidence="5 15" id="KW-1003">Cell membrane</keyword>
<gene>
    <name evidence="19" type="primary">cyoA</name>
    <name evidence="19" type="ORF">WKW80_04210</name>
</gene>